<keyword evidence="2" id="KW-1185">Reference proteome</keyword>
<gene>
    <name evidence="1" type="ORF">APR41_04555</name>
</gene>
<evidence type="ECO:0000313" key="1">
    <source>
        <dbReference type="EMBL" id="PKD18427.1"/>
    </source>
</evidence>
<reference evidence="1 2" key="1">
    <citation type="submission" date="2015-10" db="EMBL/GenBank/DDBJ databases">
        <title>Draft genome sequence of Salegentibacter salinarum KCTC 12975.</title>
        <authorList>
            <person name="Lin W."/>
            <person name="Zheng Q."/>
        </authorList>
    </citation>
    <scope>NUCLEOTIDE SEQUENCE [LARGE SCALE GENOMIC DNA]</scope>
    <source>
        <strain evidence="1 2">KCTC 12975</strain>
    </source>
</reference>
<sequence length="264" mass="30726">MKNPVLLYLLSMLPGLLIAQSKMIYCNDFQNTVVLSPEPIIQAVTGSDHFVFTYDKTKPDILGLLQGSPGHQSNLILRTSGGDIYTYTLEYRDSLSDYSFQIKRADRIRLNDSIVMESKPFSKKRIEVKDRKETYYQKLSAYFASKAKKRLAVKRKEGMRIEVLAVHHHRDEVFITYRIKNRSRISFEIGDLALFRVQGKKARRSSFQKIRLEPVYREKVPKAVAVGEERKFSVVYSKFSLGEHQELHLELNEARGSRFFKLFF</sequence>
<organism evidence="1 2">
    <name type="scientific">Salegentibacter salinarum</name>
    <dbReference type="NCBI Taxonomy" id="447422"/>
    <lineage>
        <taxon>Bacteria</taxon>
        <taxon>Pseudomonadati</taxon>
        <taxon>Bacteroidota</taxon>
        <taxon>Flavobacteriia</taxon>
        <taxon>Flavobacteriales</taxon>
        <taxon>Flavobacteriaceae</taxon>
        <taxon>Salegentibacter</taxon>
    </lineage>
</organism>
<dbReference type="AlphaFoldDB" id="A0A2N0TUK9"/>
<dbReference type="EMBL" id="LKTS01000023">
    <property type="protein sequence ID" value="PKD18427.1"/>
    <property type="molecule type" value="Genomic_DNA"/>
</dbReference>
<name>A0A2N0TUK9_9FLAO</name>
<accession>A0A2N0TUK9</accession>
<dbReference type="Pfam" id="PF13595">
    <property type="entry name" value="DUF4138"/>
    <property type="match status" value="1"/>
</dbReference>
<dbReference type="OrthoDB" id="1451423at2"/>
<protein>
    <recommendedName>
        <fullName evidence="3">Conjugal transfer protein</fullName>
    </recommendedName>
</protein>
<comment type="caution">
    <text evidence="1">The sequence shown here is derived from an EMBL/GenBank/DDBJ whole genome shotgun (WGS) entry which is preliminary data.</text>
</comment>
<evidence type="ECO:0000313" key="2">
    <source>
        <dbReference type="Proteomes" id="UP000232673"/>
    </source>
</evidence>
<proteinExistence type="predicted"/>
<dbReference type="InterPro" id="IPR022298">
    <property type="entry name" value="Conjug_transposon_TraN"/>
</dbReference>
<evidence type="ECO:0008006" key="3">
    <source>
        <dbReference type="Google" id="ProtNLM"/>
    </source>
</evidence>
<dbReference type="Proteomes" id="UP000232673">
    <property type="component" value="Unassembled WGS sequence"/>
</dbReference>
<dbReference type="STRING" id="447422.SAMN05660903_00934"/>
<dbReference type="RefSeq" id="WP_079712059.1">
    <property type="nucleotide sequence ID" value="NZ_FUZC01000002.1"/>
</dbReference>